<organism evidence="1">
    <name type="scientific">Medicago truncatula</name>
    <name type="common">Barrel medic</name>
    <name type="synonym">Medicago tribuloides</name>
    <dbReference type="NCBI Taxonomy" id="3880"/>
    <lineage>
        <taxon>Eukaryota</taxon>
        <taxon>Viridiplantae</taxon>
        <taxon>Streptophyta</taxon>
        <taxon>Embryophyta</taxon>
        <taxon>Tracheophyta</taxon>
        <taxon>Spermatophyta</taxon>
        <taxon>Magnoliopsida</taxon>
        <taxon>eudicotyledons</taxon>
        <taxon>Gunneridae</taxon>
        <taxon>Pentapetalae</taxon>
        <taxon>rosids</taxon>
        <taxon>fabids</taxon>
        <taxon>Fabales</taxon>
        <taxon>Fabaceae</taxon>
        <taxon>Papilionoideae</taxon>
        <taxon>50 kb inversion clade</taxon>
        <taxon>NPAAA clade</taxon>
        <taxon>Hologalegina</taxon>
        <taxon>IRL clade</taxon>
        <taxon>Trifolieae</taxon>
        <taxon>Medicago</taxon>
    </lineage>
</organism>
<protein>
    <submittedName>
        <fullName evidence="1">Polynucleotidyl transferase, Ribonuclease H fold</fullName>
    </submittedName>
</protein>
<reference evidence="1" key="1">
    <citation type="submission" date="2006-03" db="EMBL/GenBank/DDBJ databases">
        <authorList>
            <person name="Lin S."/>
            <person name="Dixon R."/>
            <person name="May G."/>
            <person name="Sumner L."/>
            <person name="Gonzales B."/>
            <person name="Cook D."/>
            <person name="Kim D."/>
            <person name="Young N."/>
            <person name="Cannon S."/>
            <person name="Roe B.A."/>
        </authorList>
    </citation>
    <scope>NUCLEOTIDE SEQUENCE</scope>
</reference>
<sequence length="119" mass="13957">MYGKYAFLQIGQDKDLKWDAGWATCYWLWHWMNLRVREHDPSFISPFKPWRHVVELLQIYNHAAMFDELRKEVQKGCVKICWSPPPFGWTRLNTDGALKKSIDAAGCGGLLKDGSERWI</sequence>
<keyword evidence="1" id="KW-0808">Transferase</keyword>
<gene>
    <name evidence="1" type="ORF">MtrDRAFT_AC161864g2v2</name>
</gene>
<reference evidence="1" key="2">
    <citation type="submission" date="2007-04" db="EMBL/GenBank/DDBJ databases">
        <authorList>
            <consortium name="The International Medicago Genome Annotation Group"/>
        </authorList>
    </citation>
    <scope>NUCLEOTIDE SEQUENCE</scope>
</reference>
<accession>Q1RSI7</accession>
<proteinExistence type="predicted"/>
<dbReference type="EMBL" id="AC161864">
    <property type="protein sequence ID" value="ABE86674.1"/>
    <property type="molecule type" value="Genomic_DNA"/>
</dbReference>
<evidence type="ECO:0000313" key="1">
    <source>
        <dbReference type="EMBL" id="ABE86674.1"/>
    </source>
</evidence>
<dbReference type="AlphaFoldDB" id="Q1RSI7"/>
<name>Q1RSI7_MEDTR</name>
<dbReference type="GO" id="GO:0016740">
    <property type="term" value="F:transferase activity"/>
    <property type="evidence" value="ECO:0007669"/>
    <property type="project" value="UniProtKB-KW"/>
</dbReference>